<evidence type="ECO:0000256" key="7">
    <source>
        <dbReference type="RuleBase" id="RU362106"/>
    </source>
</evidence>
<name>A0A8T0ID33_CERPU</name>
<feature type="binding site" evidence="6">
    <location>
        <position position="112"/>
    </location>
    <ligand>
        <name>S-adenosyl-L-methionine</name>
        <dbReference type="ChEBI" id="CHEBI:59789"/>
    </ligand>
</feature>
<dbReference type="NCBIfam" id="TIGR00755">
    <property type="entry name" value="ksgA"/>
    <property type="match status" value="1"/>
</dbReference>
<dbReference type="GO" id="GO:0003723">
    <property type="term" value="F:RNA binding"/>
    <property type="evidence" value="ECO:0007669"/>
    <property type="project" value="UniProtKB-UniRule"/>
</dbReference>
<protein>
    <recommendedName>
        <fullName evidence="7">rRNA adenine N(6)-methyltransferase</fullName>
        <ecNumber evidence="7">2.1.1.-</ecNumber>
    </recommendedName>
</protein>
<keyword evidence="5 6" id="KW-0694">RNA-binding</keyword>
<dbReference type="InterPro" id="IPR023165">
    <property type="entry name" value="rRNA_Ade_diMease-like_C"/>
</dbReference>
<accession>A0A8T0ID33</accession>
<evidence type="ECO:0000256" key="5">
    <source>
        <dbReference type="ARBA" id="ARBA00022884"/>
    </source>
</evidence>
<dbReference type="Proteomes" id="UP000822688">
    <property type="component" value="Chromosome 4"/>
</dbReference>
<keyword evidence="10" id="KW-1185">Reference proteome</keyword>
<dbReference type="InterPro" id="IPR020598">
    <property type="entry name" value="rRNA_Ade_methylase_Trfase_N"/>
</dbReference>
<dbReference type="PROSITE" id="PS01131">
    <property type="entry name" value="RRNA_A_DIMETH"/>
    <property type="match status" value="1"/>
</dbReference>
<dbReference type="InterPro" id="IPR020596">
    <property type="entry name" value="rRNA_Ade_Mease_Trfase_CS"/>
</dbReference>
<feature type="binding site" evidence="6">
    <location>
        <position position="64"/>
    </location>
    <ligand>
        <name>S-adenosyl-L-methionine</name>
        <dbReference type="ChEBI" id="CHEBI:59789"/>
    </ligand>
</feature>
<dbReference type="PROSITE" id="PS51689">
    <property type="entry name" value="SAM_RNA_A_N6_MT"/>
    <property type="match status" value="1"/>
</dbReference>
<dbReference type="Gene3D" id="3.40.50.150">
    <property type="entry name" value="Vaccinia Virus protein VP39"/>
    <property type="match status" value="1"/>
</dbReference>
<reference evidence="9" key="1">
    <citation type="submission" date="2020-06" db="EMBL/GenBank/DDBJ databases">
        <title>WGS assembly of Ceratodon purpureus strain R40.</title>
        <authorList>
            <person name="Carey S.B."/>
            <person name="Jenkins J."/>
            <person name="Shu S."/>
            <person name="Lovell J.T."/>
            <person name="Sreedasyam A."/>
            <person name="Maumus F."/>
            <person name="Tiley G.P."/>
            <person name="Fernandez-Pozo N."/>
            <person name="Barry K."/>
            <person name="Chen C."/>
            <person name="Wang M."/>
            <person name="Lipzen A."/>
            <person name="Daum C."/>
            <person name="Saski C.A."/>
            <person name="Payton A.C."/>
            <person name="Mcbreen J.C."/>
            <person name="Conrad R.E."/>
            <person name="Kollar L.M."/>
            <person name="Olsson S."/>
            <person name="Huttunen S."/>
            <person name="Landis J.B."/>
            <person name="Wickett N.J."/>
            <person name="Johnson M.G."/>
            <person name="Rensing S.A."/>
            <person name="Grimwood J."/>
            <person name="Schmutz J."/>
            <person name="Mcdaniel S.F."/>
        </authorList>
    </citation>
    <scope>NUCLEOTIDE SEQUENCE</scope>
    <source>
        <strain evidence="9">R40</strain>
    </source>
</reference>
<comment type="similarity">
    <text evidence="6 7">Belongs to the class I-like SAM-binding methyltransferase superfamily. rRNA adenine N(6)-methyltransferase family.</text>
</comment>
<evidence type="ECO:0000256" key="2">
    <source>
        <dbReference type="ARBA" id="ARBA00022603"/>
    </source>
</evidence>
<feature type="binding site" evidence="6">
    <location>
        <position position="137"/>
    </location>
    <ligand>
        <name>S-adenosyl-L-methionine</name>
        <dbReference type="ChEBI" id="CHEBI:59789"/>
    </ligand>
</feature>
<keyword evidence="2 6" id="KW-0489">Methyltransferase</keyword>
<dbReference type="InterPro" id="IPR029063">
    <property type="entry name" value="SAM-dependent_MTases_sf"/>
</dbReference>
<dbReference type="InterPro" id="IPR011530">
    <property type="entry name" value="rRNA_adenine_dimethylase"/>
</dbReference>
<evidence type="ECO:0000313" key="9">
    <source>
        <dbReference type="EMBL" id="KAG0580827.1"/>
    </source>
</evidence>
<dbReference type="AlphaFoldDB" id="A0A8T0ID33"/>
<dbReference type="PANTHER" id="PTHR11727:SF27">
    <property type="entry name" value="RIBOSOMAL RNA SMALL SUBUNIT METHYLTRANSFERASE, CHLOROPLASTIC"/>
    <property type="match status" value="1"/>
</dbReference>
<evidence type="ECO:0000259" key="8">
    <source>
        <dbReference type="SMART" id="SM00650"/>
    </source>
</evidence>
<evidence type="ECO:0000256" key="6">
    <source>
        <dbReference type="PROSITE-ProRule" id="PRU01026"/>
    </source>
</evidence>
<dbReference type="EMBL" id="CM026424">
    <property type="protein sequence ID" value="KAG0580827.1"/>
    <property type="molecule type" value="Genomic_DNA"/>
</dbReference>
<evidence type="ECO:0000256" key="3">
    <source>
        <dbReference type="ARBA" id="ARBA00022679"/>
    </source>
</evidence>
<dbReference type="SMART" id="SM00650">
    <property type="entry name" value="rADc"/>
    <property type="match status" value="1"/>
</dbReference>
<dbReference type="PANTHER" id="PTHR11727">
    <property type="entry name" value="DIMETHYLADENOSINE TRANSFERASE"/>
    <property type="match status" value="1"/>
</dbReference>
<sequence>MALCVGICSPAHVSAGAFSYRGGGCQASRLRVLCAVQSREENVRSTMKALKSQNHRPKKWLGQHYMVNEQVNIDMVKAAEIQPGDLVLEIGPGTGSLTNALVDAGANIIAVEKDPGMAVLVGERFGHTGQVEVIKEDFVKWPVVSYMQQALEKRSGASDPPRRAKVIANLPFNITTQVVKQLLPLGSTFSHIILLLQDEAAIRLVDASPDCEEYRPISLLINFFSVPEYKFRVERDNFFPQPNVDAGVVSFALKQESEYPRVSSTKSFFTLVNSAFNGKRKMLRKSLQHLHTPATTQAALTSIGLLGTARPEELTLDQFVALHNALTQQTTTS</sequence>
<dbReference type="Pfam" id="PF00398">
    <property type="entry name" value="RrnaAD"/>
    <property type="match status" value="1"/>
</dbReference>
<feature type="domain" description="Ribosomal RNA adenine methylase transferase N-terminal" evidence="8">
    <location>
        <begin position="71"/>
        <end position="255"/>
    </location>
</feature>
<keyword evidence="3 6" id="KW-0808">Transferase</keyword>
<organism evidence="9 10">
    <name type="scientific">Ceratodon purpureus</name>
    <name type="common">Fire moss</name>
    <name type="synonym">Dicranum purpureum</name>
    <dbReference type="NCBI Taxonomy" id="3225"/>
    <lineage>
        <taxon>Eukaryota</taxon>
        <taxon>Viridiplantae</taxon>
        <taxon>Streptophyta</taxon>
        <taxon>Embryophyta</taxon>
        <taxon>Bryophyta</taxon>
        <taxon>Bryophytina</taxon>
        <taxon>Bryopsida</taxon>
        <taxon>Dicranidae</taxon>
        <taxon>Pseudoditrichales</taxon>
        <taxon>Ditrichaceae</taxon>
        <taxon>Ceratodon</taxon>
    </lineage>
</organism>
<gene>
    <name evidence="9" type="ORF">KC19_4G202900</name>
</gene>
<evidence type="ECO:0000313" key="10">
    <source>
        <dbReference type="Proteomes" id="UP000822688"/>
    </source>
</evidence>
<dbReference type="SUPFAM" id="SSF53335">
    <property type="entry name" value="S-adenosyl-L-methionine-dependent methyltransferases"/>
    <property type="match status" value="1"/>
</dbReference>
<proteinExistence type="inferred from homology"/>
<feature type="binding site" evidence="6">
    <location>
        <position position="66"/>
    </location>
    <ligand>
        <name>S-adenosyl-L-methionine</name>
        <dbReference type="ChEBI" id="CHEBI:59789"/>
    </ligand>
</feature>
<dbReference type="FunFam" id="1.10.8.100:FF:000001">
    <property type="entry name" value="Ribosomal RNA small subunit methyltransferase A"/>
    <property type="match status" value="1"/>
</dbReference>
<comment type="caution">
    <text evidence="9">The sequence shown here is derived from an EMBL/GenBank/DDBJ whole genome shotgun (WGS) entry which is preliminary data.</text>
</comment>
<dbReference type="EC" id="2.1.1.-" evidence="7"/>
<keyword evidence="4 6" id="KW-0949">S-adenosyl-L-methionine</keyword>
<dbReference type="CDD" id="cd02440">
    <property type="entry name" value="AdoMet_MTases"/>
    <property type="match status" value="1"/>
</dbReference>
<dbReference type="Gene3D" id="1.10.8.100">
    <property type="entry name" value="Ribosomal RNA adenine dimethylase-like, domain 2"/>
    <property type="match status" value="1"/>
</dbReference>
<evidence type="ECO:0000256" key="4">
    <source>
        <dbReference type="ARBA" id="ARBA00022691"/>
    </source>
</evidence>
<dbReference type="InterPro" id="IPR001737">
    <property type="entry name" value="KsgA/Erm"/>
</dbReference>
<feature type="binding site" evidence="6">
    <location>
        <position position="91"/>
    </location>
    <ligand>
        <name>S-adenosyl-L-methionine</name>
        <dbReference type="ChEBI" id="CHEBI:59789"/>
    </ligand>
</feature>
<evidence type="ECO:0000256" key="1">
    <source>
        <dbReference type="ARBA" id="ARBA00022552"/>
    </source>
</evidence>
<feature type="binding site" evidence="6">
    <location>
        <position position="169"/>
    </location>
    <ligand>
        <name>S-adenosyl-L-methionine</name>
        <dbReference type="ChEBI" id="CHEBI:59789"/>
    </ligand>
</feature>
<keyword evidence="1 7" id="KW-0698">rRNA processing</keyword>
<dbReference type="GO" id="GO:0000179">
    <property type="term" value="F:rRNA (adenine-N6,N6-)-dimethyltransferase activity"/>
    <property type="evidence" value="ECO:0007669"/>
    <property type="project" value="UniProtKB-UniRule"/>
</dbReference>